<dbReference type="GO" id="GO:0003779">
    <property type="term" value="F:actin binding"/>
    <property type="evidence" value="ECO:0007669"/>
    <property type="project" value="TreeGrafter"/>
</dbReference>
<evidence type="ECO:0000313" key="5">
    <source>
        <dbReference type="EMBL" id="ODV90044.1"/>
    </source>
</evidence>
<dbReference type="InterPro" id="IPR006925">
    <property type="entry name" value="Vps16_C"/>
</dbReference>
<keyword evidence="2" id="KW-0653">Protein transport</keyword>
<dbReference type="EMBL" id="KV453842">
    <property type="protein sequence ID" value="ODV90044.1"/>
    <property type="molecule type" value="Genomic_DNA"/>
</dbReference>
<evidence type="ECO:0000256" key="1">
    <source>
        <dbReference type="ARBA" id="ARBA00009250"/>
    </source>
</evidence>
<comment type="function">
    <text evidence="2">Essential for vacuolar protein sorting. Required for vacuole biogenesis, stability and to maintain vacuole morphology.</text>
</comment>
<dbReference type="GO" id="GO:0006886">
    <property type="term" value="P:intracellular protein transport"/>
    <property type="evidence" value="ECO:0007669"/>
    <property type="project" value="InterPro"/>
</dbReference>
<name>A0A1E4TE61_9ASCO</name>
<protein>
    <recommendedName>
        <fullName evidence="2">Probable vacuolar protein sorting-associated protein 16 homolog</fullName>
    </recommendedName>
</protein>
<dbReference type="GO" id="GO:0016197">
    <property type="term" value="P:endosomal transport"/>
    <property type="evidence" value="ECO:0007669"/>
    <property type="project" value="TreeGrafter"/>
</dbReference>
<keyword evidence="6" id="KW-1185">Reference proteome</keyword>
<dbReference type="GO" id="GO:0005768">
    <property type="term" value="C:endosome"/>
    <property type="evidence" value="ECO:0007669"/>
    <property type="project" value="TreeGrafter"/>
</dbReference>
<dbReference type="SUPFAM" id="SSF117289">
    <property type="entry name" value="Nucleoporin domain"/>
    <property type="match status" value="1"/>
</dbReference>
<gene>
    <name evidence="5" type="ORF">CANCADRAFT_1774</name>
</gene>
<dbReference type="PANTHER" id="PTHR12811:SF0">
    <property type="entry name" value="VACUOLAR PROTEIN SORTING-ASSOCIATED PROTEIN 16 HOMOLOG"/>
    <property type="match status" value="1"/>
</dbReference>
<dbReference type="Pfam" id="PF04840">
    <property type="entry name" value="Vps16_C"/>
    <property type="match status" value="1"/>
</dbReference>
<dbReference type="OrthoDB" id="1792at2759"/>
<dbReference type="GO" id="GO:0042144">
    <property type="term" value="P:vacuole fusion, non-autophagic"/>
    <property type="evidence" value="ECO:0007669"/>
    <property type="project" value="TreeGrafter"/>
</dbReference>
<evidence type="ECO:0000259" key="3">
    <source>
        <dbReference type="Pfam" id="PF04840"/>
    </source>
</evidence>
<dbReference type="InterPro" id="IPR006926">
    <property type="entry name" value="Vps16_N"/>
</dbReference>
<dbReference type="GO" id="GO:0030897">
    <property type="term" value="C:HOPS complex"/>
    <property type="evidence" value="ECO:0007669"/>
    <property type="project" value="TreeGrafter"/>
</dbReference>
<keyword evidence="2" id="KW-0813">Transport</keyword>
<dbReference type="Proteomes" id="UP000095023">
    <property type="component" value="Unassembled WGS sequence"/>
</dbReference>
<dbReference type="PANTHER" id="PTHR12811">
    <property type="entry name" value="VACUOLAR PROTEIN SORTING VPS16"/>
    <property type="match status" value="1"/>
</dbReference>
<feature type="domain" description="Vps16 C-terminal" evidence="3">
    <location>
        <begin position="500"/>
        <end position="811"/>
    </location>
</feature>
<reference evidence="6" key="1">
    <citation type="submission" date="2016-02" db="EMBL/GenBank/DDBJ databases">
        <title>Comparative genomics of biotechnologically important yeasts.</title>
        <authorList>
            <consortium name="DOE Joint Genome Institute"/>
            <person name="Riley R."/>
            <person name="Haridas S."/>
            <person name="Wolfe K.H."/>
            <person name="Lopes M.R."/>
            <person name="Hittinger C.T."/>
            <person name="Goker M."/>
            <person name="Salamov A."/>
            <person name="Wisecaver J."/>
            <person name="Long T.M."/>
            <person name="Aerts A.L."/>
            <person name="Barry K."/>
            <person name="Choi C."/>
            <person name="Clum A."/>
            <person name="Coughlan A.Y."/>
            <person name="Deshpande S."/>
            <person name="Douglass A.P."/>
            <person name="Hanson S.J."/>
            <person name="Klenk H.-P."/>
            <person name="Labutti K."/>
            <person name="Lapidus A."/>
            <person name="Lindquist E."/>
            <person name="Lipzen A."/>
            <person name="Meier-Kolthoff J.P."/>
            <person name="Ohm R.A."/>
            <person name="Otillar R.P."/>
            <person name="Pangilinan J."/>
            <person name="Peng Y."/>
            <person name="Rokas A."/>
            <person name="Rosa C.A."/>
            <person name="Scheuner C."/>
            <person name="Sibirny A.A."/>
            <person name="Slot J.C."/>
            <person name="Stielow J.B."/>
            <person name="Sun H."/>
            <person name="Kurtzman C.P."/>
            <person name="Blackwell M."/>
            <person name="Jeffries T.W."/>
            <person name="Grigoriev I.V."/>
        </authorList>
    </citation>
    <scope>NUCLEOTIDE SEQUENCE [LARGE SCALE GENOMIC DNA]</scope>
    <source>
        <strain evidence="6">NRRL Y-17796</strain>
    </source>
</reference>
<evidence type="ECO:0000313" key="6">
    <source>
        <dbReference type="Proteomes" id="UP000095023"/>
    </source>
</evidence>
<evidence type="ECO:0000259" key="4">
    <source>
        <dbReference type="Pfam" id="PF04841"/>
    </source>
</evidence>
<sequence>MKSPAKNWTKIGKEYYSRHQAYSLEWTNVEIAHSHVAAAPNGGFIAVCRKLIGTHSYTTQQAYQTAISVRVFSNSGSLISTITWPHTILRGVGWTDDEFLTLVSATGDIRIYRDVFGNFFESSLGPEASAIGVIDVQFTSKGLIARLIDNSFVSVPKLSDPVPSILSLNIQNPEISSWCIRRSSSRSTDIAVFASGSLYIIDSSGAKKQPLQQSAICSMQPSPSAKYFAAASPSGLVSIHSLQIDRTICEVTTDIEGENLLISWIGDDAVLLSNQEDVRIIDLQGSSATLYYDSAVAFLPEQDGCRVLSDTTNDFIYKLDNPTVSTFRIGSTEPSAILLDCVDQLEKKSLKADENIRIIGDKINDAVDDTLHVSQCIFDRYWQKRLLKAASFGKSVIPLYNSDDFFDTCCAIRVLNSVRDPSVGIWLTYNQYTTIGPDSIIDRLMNRRQYGLALKISEYLSLPVDRICVRWACEVVKSTTLSDQEACDYIFDRIKDFRGIPYSDIAETAFDEGRIKLSTMLLKHEARDEMQIPLLLRMEEDDVALQRAEESKNTDLILYTILILWKKLSLAEFFRLINSRPLASNVVRMLGEIEESSLLKDYYYQGDNLIGGALTLFADALEQDSLDSRLEKAMVASKVLADVKTSSLNSKNISEYCSLLNTQQKLESEYDHKFLGLSLYDTLSELISIGRVSRANSLSHEFKTSAKMYAWIKLRSLISARNWQELEKISRDKKSPIGFEPYVNACLDAGRKDLAALFIPKCVRLSREERAELWIKAERFQEAGEEAYKNKNKDLLSRIVSMTRGVTNSELSGMLREL</sequence>
<dbReference type="Gene3D" id="1.10.150.780">
    <property type="entry name" value="Vps16, C-terminal region"/>
    <property type="match status" value="1"/>
</dbReference>
<dbReference type="InterPro" id="IPR038132">
    <property type="entry name" value="Vps16_C_sf"/>
</dbReference>
<dbReference type="AlphaFoldDB" id="A0A1E4TE61"/>
<comment type="similarity">
    <text evidence="1 2">Belongs to the VPS16 family.</text>
</comment>
<organism evidence="5 6">
    <name type="scientific">Tortispora caseinolytica NRRL Y-17796</name>
    <dbReference type="NCBI Taxonomy" id="767744"/>
    <lineage>
        <taxon>Eukaryota</taxon>
        <taxon>Fungi</taxon>
        <taxon>Dikarya</taxon>
        <taxon>Ascomycota</taxon>
        <taxon>Saccharomycotina</taxon>
        <taxon>Trigonopsidomycetes</taxon>
        <taxon>Trigonopsidales</taxon>
        <taxon>Trigonopsidaceae</taxon>
        <taxon>Tortispora</taxon>
    </lineage>
</organism>
<feature type="domain" description="Vps16 N-terminal" evidence="4">
    <location>
        <begin position="5"/>
        <end position="405"/>
    </location>
</feature>
<proteinExistence type="inferred from homology"/>
<dbReference type="Pfam" id="PF04841">
    <property type="entry name" value="Vps16_N"/>
    <property type="match status" value="1"/>
</dbReference>
<dbReference type="InterPro" id="IPR016534">
    <property type="entry name" value="VPS16"/>
</dbReference>
<accession>A0A1E4TE61</accession>
<dbReference type="PIRSF" id="PIRSF007949">
    <property type="entry name" value="VPS16"/>
    <property type="match status" value="1"/>
</dbReference>
<evidence type="ECO:0000256" key="2">
    <source>
        <dbReference type="PIRNR" id="PIRNR007949"/>
    </source>
</evidence>